<evidence type="ECO:0000259" key="1">
    <source>
        <dbReference type="Pfam" id="PF14031"/>
    </source>
</evidence>
<protein>
    <recommendedName>
        <fullName evidence="1">D-serine dehydratase-like domain-containing protein</fullName>
    </recommendedName>
</protein>
<dbReference type="Gene3D" id="2.40.37.20">
    <property type="entry name" value="D-serine dehydratase-like domain"/>
    <property type="match status" value="1"/>
</dbReference>
<gene>
    <name evidence="2" type="ORF">HORIV_23990</name>
</gene>
<name>A0ABM7GH82_9GAMM</name>
<evidence type="ECO:0000313" key="2">
    <source>
        <dbReference type="EMBL" id="BBI49978.1"/>
    </source>
</evidence>
<proteinExistence type="predicted"/>
<dbReference type="Pfam" id="PF14031">
    <property type="entry name" value="D-ser_dehydrat"/>
    <property type="match status" value="1"/>
</dbReference>
<dbReference type="InterPro" id="IPR026956">
    <property type="entry name" value="D-ser_dehydrat-like_dom"/>
</dbReference>
<dbReference type="EMBL" id="AP019416">
    <property type="protein sequence ID" value="BBI49978.1"/>
    <property type="molecule type" value="Genomic_DNA"/>
</dbReference>
<keyword evidence="3" id="KW-1185">Reference proteome</keyword>
<organism evidence="2 3">
    <name type="scientific">Vreelandella olivaria</name>
    <dbReference type="NCBI Taxonomy" id="390919"/>
    <lineage>
        <taxon>Bacteria</taxon>
        <taxon>Pseudomonadati</taxon>
        <taxon>Pseudomonadota</taxon>
        <taxon>Gammaproteobacteria</taxon>
        <taxon>Oceanospirillales</taxon>
        <taxon>Halomonadaceae</taxon>
        <taxon>Vreelandella</taxon>
    </lineage>
</organism>
<dbReference type="InterPro" id="IPR042208">
    <property type="entry name" value="D-ser_dehydrat-like_sf"/>
</dbReference>
<reference evidence="3" key="1">
    <citation type="journal article" date="2019" name="Microbiol. Resour. Announc.">
        <title>Complete Genome Sequence of Halomonas olivaria, a Moderately Halophilic Bacterium Isolated from Olive Processing Effluents, Obtained by Nanopore Sequencing.</title>
        <authorList>
            <person name="Nagata S."/>
            <person name="Ii K.M."/>
            <person name="Tsukimi T."/>
            <person name="Miura M.C."/>
            <person name="Galipon J."/>
            <person name="Arakawa K."/>
        </authorList>
    </citation>
    <scope>NUCLEOTIDE SEQUENCE [LARGE SCALE GENOMIC DNA]</scope>
    <source>
        <strain evidence="3">TYRC17</strain>
    </source>
</reference>
<feature type="domain" description="D-serine dehydratase-like" evidence="1">
    <location>
        <begin position="2"/>
        <end position="42"/>
    </location>
</feature>
<dbReference type="Proteomes" id="UP000289555">
    <property type="component" value="Chromosome"/>
</dbReference>
<sequence>MDQHTFVRLPEEAQDIEVGDIVAFGASHPCLTFDKWRQILLVDDQLNVKERMATYF</sequence>
<accession>A0ABM7GH82</accession>
<evidence type="ECO:0000313" key="3">
    <source>
        <dbReference type="Proteomes" id="UP000289555"/>
    </source>
</evidence>